<dbReference type="AlphaFoldDB" id="A0A368GEH0"/>
<dbReference type="OrthoDB" id="10403493at2759"/>
<evidence type="ECO:0000256" key="1">
    <source>
        <dbReference type="SAM" id="Phobius"/>
    </source>
</evidence>
<organism evidence="2 3">
    <name type="scientific">Ancylostoma caninum</name>
    <name type="common">Dog hookworm</name>
    <dbReference type="NCBI Taxonomy" id="29170"/>
    <lineage>
        <taxon>Eukaryota</taxon>
        <taxon>Metazoa</taxon>
        <taxon>Ecdysozoa</taxon>
        <taxon>Nematoda</taxon>
        <taxon>Chromadorea</taxon>
        <taxon>Rhabditida</taxon>
        <taxon>Rhabditina</taxon>
        <taxon>Rhabditomorpha</taxon>
        <taxon>Strongyloidea</taxon>
        <taxon>Ancylostomatidae</taxon>
        <taxon>Ancylostomatinae</taxon>
        <taxon>Ancylostoma</taxon>
    </lineage>
</organism>
<comment type="caution">
    <text evidence="2">The sequence shown here is derived from an EMBL/GenBank/DDBJ whole genome shotgun (WGS) entry which is preliminary data.</text>
</comment>
<evidence type="ECO:0000313" key="3">
    <source>
        <dbReference type="Proteomes" id="UP000252519"/>
    </source>
</evidence>
<gene>
    <name evidence="2" type="ORF">ANCCAN_12835</name>
</gene>
<name>A0A368GEH0_ANCCA</name>
<keyword evidence="1" id="KW-1133">Transmembrane helix</keyword>
<keyword evidence="1" id="KW-0812">Transmembrane</keyword>
<feature type="transmembrane region" description="Helical" evidence="1">
    <location>
        <begin position="21"/>
        <end position="39"/>
    </location>
</feature>
<keyword evidence="1" id="KW-0472">Membrane</keyword>
<keyword evidence="3" id="KW-1185">Reference proteome</keyword>
<dbReference type="EMBL" id="JOJR01000246">
    <property type="protein sequence ID" value="RCN41197.1"/>
    <property type="molecule type" value="Genomic_DNA"/>
</dbReference>
<proteinExistence type="predicted"/>
<accession>A0A368GEH0</accession>
<protein>
    <submittedName>
        <fullName evidence="2">Uncharacterized protein</fullName>
    </submittedName>
</protein>
<sequence length="91" mass="10738">MFRHTLKMPFRITRLFENVNCINCILFVVVVALATHYIANLWRSNYDGIPQETAEVRLRAFENQLSKFATEFGNITKEELRFLFHVGRQVC</sequence>
<evidence type="ECO:0000313" key="2">
    <source>
        <dbReference type="EMBL" id="RCN41197.1"/>
    </source>
</evidence>
<reference evidence="2 3" key="1">
    <citation type="submission" date="2014-10" db="EMBL/GenBank/DDBJ databases">
        <title>Draft genome of the hookworm Ancylostoma caninum.</title>
        <authorList>
            <person name="Mitreva M."/>
        </authorList>
    </citation>
    <scope>NUCLEOTIDE SEQUENCE [LARGE SCALE GENOMIC DNA]</scope>
    <source>
        <strain evidence="2 3">Baltimore</strain>
    </source>
</reference>
<dbReference type="Proteomes" id="UP000252519">
    <property type="component" value="Unassembled WGS sequence"/>
</dbReference>